<reference evidence="1" key="1">
    <citation type="submission" date="2014-11" db="EMBL/GenBank/DDBJ databases">
        <authorList>
            <person name="Amaro Gonzalez C."/>
        </authorList>
    </citation>
    <scope>NUCLEOTIDE SEQUENCE</scope>
</reference>
<name>A0A0E9VYI2_ANGAN</name>
<accession>A0A0E9VYI2</accession>
<evidence type="ECO:0000313" key="1">
    <source>
        <dbReference type="EMBL" id="JAH82355.1"/>
    </source>
</evidence>
<reference evidence="1" key="2">
    <citation type="journal article" date="2015" name="Fish Shellfish Immunol.">
        <title>Early steps in the European eel (Anguilla anguilla)-Vibrio vulnificus interaction in the gills: Role of the RtxA13 toxin.</title>
        <authorList>
            <person name="Callol A."/>
            <person name="Pajuelo D."/>
            <person name="Ebbesson L."/>
            <person name="Teles M."/>
            <person name="MacKenzie S."/>
            <person name="Amaro C."/>
        </authorList>
    </citation>
    <scope>NUCLEOTIDE SEQUENCE</scope>
</reference>
<protein>
    <submittedName>
        <fullName evidence="1">Uncharacterized protein</fullName>
    </submittedName>
</protein>
<sequence>MLTYMVYYRATSRKPRLASARDQFG</sequence>
<dbReference type="AlphaFoldDB" id="A0A0E9VYI2"/>
<proteinExistence type="predicted"/>
<organism evidence="1">
    <name type="scientific">Anguilla anguilla</name>
    <name type="common">European freshwater eel</name>
    <name type="synonym">Muraena anguilla</name>
    <dbReference type="NCBI Taxonomy" id="7936"/>
    <lineage>
        <taxon>Eukaryota</taxon>
        <taxon>Metazoa</taxon>
        <taxon>Chordata</taxon>
        <taxon>Craniata</taxon>
        <taxon>Vertebrata</taxon>
        <taxon>Euteleostomi</taxon>
        <taxon>Actinopterygii</taxon>
        <taxon>Neopterygii</taxon>
        <taxon>Teleostei</taxon>
        <taxon>Anguilliformes</taxon>
        <taxon>Anguillidae</taxon>
        <taxon>Anguilla</taxon>
    </lineage>
</organism>
<dbReference type="EMBL" id="GBXM01026222">
    <property type="protein sequence ID" value="JAH82355.1"/>
    <property type="molecule type" value="Transcribed_RNA"/>
</dbReference>